<keyword evidence="1" id="KW-0614">Plasmid</keyword>
<name>A0A142EAJ2_ECOLX</name>
<accession>A0A142EAJ2</accession>
<proteinExistence type="predicted"/>
<evidence type="ECO:0000313" key="1">
    <source>
        <dbReference type="EMBL" id="AMQ45180.1"/>
    </source>
</evidence>
<reference evidence="1" key="1">
    <citation type="submission" date="2016-02" db="EMBL/GenBank/DDBJ databases">
        <title>Plasmid with colistin resistance gene mcr-1 in ESBL-producing Escherichia coli strains isolated from pig slurry in Estonia.</title>
        <authorList>
            <person name="Brauer A."/>
            <person name="Telling K."/>
            <person name="Laht M."/>
            <person name="Kalmus P."/>
            <person name="Lutsar I."/>
            <person name="Remm M."/>
            <person name="Kisand V."/>
            <person name="Tenson T."/>
        </authorList>
    </citation>
    <scope>NUCLEOTIDE SEQUENCE</scope>
    <source>
        <strain evidence="1">ENV-187</strain>
        <plasmid evidence="1">pESTMCR</plasmid>
    </source>
</reference>
<sequence length="98" mass="11108">MNWRISSRTAISAFATATTALRTMINILIIRFSSKTGGNHRCLLIHCLSQRLSRIVRCRVTSSCQSTEYSTTCLSSQDFKIVHTRRYGNSRIASQLHD</sequence>
<dbReference type="AlphaFoldDB" id="A0A142EAJ2"/>
<protein>
    <submittedName>
        <fullName evidence="1">Uncharacterized protein</fullName>
    </submittedName>
</protein>
<dbReference type="EMBL" id="KU743383">
    <property type="protein sequence ID" value="AMQ45180.1"/>
    <property type="molecule type" value="Genomic_DNA"/>
</dbReference>
<geneLocation type="plasmid" evidence="1">
    <name>pESTMCR</name>
</geneLocation>
<organism evidence="1">
    <name type="scientific">Escherichia coli</name>
    <dbReference type="NCBI Taxonomy" id="562"/>
    <lineage>
        <taxon>Bacteria</taxon>
        <taxon>Pseudomonadati</taxon>
        <taxon>Pseudomonadota</taxon>
        <taxon>Gammaproteobacteria</taxon>
        <taxon>Enterobacterales</taxon>
        <taxon>Enterobacteriaceae</taxon>
        <taxon>Escherichia</taxon>
    </lineage>
</organism>